<reference evidence="2 3" key="1">
    <citation type="submission" date="2022-11" db="EMBL/GenBank/DDBJ databases">
        <title>Genome sequencing of Acetobacter type strain.</title>
        <authorList>
            <person name="Heo J."/>
            <person name="Lee D."/>
            <person name="Han B.-H."/>
            <person name="Hong S.-B."/>
            <person name="Kwon S.-W."/>
        </authorList>
    </citation>
    <scope>NUCLEOTIDE SEQUENCE [LARGE SCALE GENOMIC DNA]</scope>
    <source>
        <strain evidence="2 3">KACC 21253</strain>
    </source>
</reference>
<keyword evidence="1" id="KW-0732">Signal</keyword>
<feature type="chain" id="PRO_5046703813" description="Lipoprotein SmpA/OmlA domain-containing protein" evidence="1">
    <location>
        <begin position="17"/>
        <end position="138"/>
    </location>
</feature>
<dbReference type="EMBL" id="JAPIUZ010000007">
    <property type="protein sequence ID" value="MCX2564638.1"/>
    <property type="molecule type" value="Genomic_DNA"/>
</dbReference>
<comment type="caution">
    <text evidence="2">The sequence shown here is derived from an EMBL/GenBank/DDBJ whole genome shotgun (WGS) entry which is preliminary data.</text>
</comment>
<evidence type="ECO:0008006" key="4">
    <source>
        <dbReference type="Google" id="ProtNLM"/>
    </source>
</evidence>
<accession>A0ABT3QH77</accession>
<sequence length="138" mass="14715">MSYKKCLLLASILPLAACQVPSAKQRHVYNSLIGKSPVEIVQVLGVPTREFQVDGHTFYAYIDQQTDYNSIGGMGYGGMGYGGPGWGGWGWGGPGWGWGGPGWGGGSYSSTAYTYTCQTLFDVVNNVVTGWTLRGNGC</sequence>
<organism evidence="2 3">
    <name type="scientific">Acetobacter thailandicus</name>
    <dbReference type="NCBI Taxonomy" id="1502842"/>
    <lineage>
        <taxon>Bacteria</taxon>
        <taxon>Pseudomonadati</taxon>
        <taxon>Pseudomonadota</taxon>
        <taxon>Alphaproteobacteria</taxon>
        <taxon>Acetobacterales</taxon>
        <taxon>Acetobacteraceae</taxon>
        <taxon>Acetobacter</taxon>
    </lineage>
</organism>
<protein>
    <recommendedName>
        <fullName evidence="4">Lipoprotein SmpA/OmlA domain-containing protein</fullName>
    </recommendedName>
</protein>
<evidence type="ECO:0000313" key="3">
    <source>
        <dbReference type="Proteomes" id="UP001301152"/>
    </source>
</evidence>
<evidence type="ECO:0000313" key="2">
    <source>
        <dbReference type="EMBL" id="MCX2564638.1"/>
    </source>
</evidence>
<dbReference type="RefSeq" id="WP_086636195.1">
    <property type="nucleotide sequence ID" value="NZ_JAPIUZ010000007.1"/>
</dbReference>
<keyword evidence="3" id="KW-1185">Reference proteome</keyword>
<gene>
    <name evidence="2" type="ORF">OQ497_11820</name>
</gene>
<name>A0ABT3QH77_9PROT</name>
<evidence type="ECO:0000256" key="1">
    <source>
        <dbReference type="SAM" id="SignalP"/>
    </source>
</evidence>
<dbReference type="Proteomes" id="UP001301152">
    <property type="component" value="Unassembled WGS sequence"/>
</dbReference>
<feature type="signal peptide" evidence="1">
    <location>
        <begin position="1"/>
        <end position="16"/>
    </location>
</feature>
<proteinExistence type="predicted"/>